<proteinExistence type="predicted"/>
<sequence>MPVLRSLEIPAVPPKPRKARNNVEPPATPTQGREQPSTRLSSPHLLIPSPKTAGSVSCSAPSSLRWSLRLSSKGSSNADDQFGLPSVEKSVGSRYGDVSKKRKLSVDVDGDFESGVLSLRSGKKVTERSPLGDCDVNGGGDEVVESDKKGKSIAESENIEESERNRKRIFSSEEKGKGKFVAETDLESKDENLVDVSVSDVELPAEEVKSPDENPNKRSNRRTNGGIMERFRDTARRNASRFAHFNIREEEEEGDNNLSMEAEREIPSAEQIEEKVVEDWPGPFSTAMKIIRDKAANLNVQRGSSSTDQVPSVQIKWVPQKGKGKDGLKRLPPSLLDLSLRVLADNADAIASLDHVPDAMRHKLSQMLCDSRQMNSNILDLLLSGSANEIRLRECSWLTEDHFTVSFEKCDTSNLTVIQLDYCDAGLSVLVSSAPAVRSVNLSQCSFLTHGAIEILASSLASVLLELFINDCQSIDAMLMLPSLKKLEHLEVFSVEGLESVTDKFIKEFIAASGDGIRELILSGCRKLTDSSLKIIAETCSCLRVLDIGIVPKLKDKYLASGCRSFLNTFGCFYSNGAHWNSYIRCRIHSFLLLCNSDDAIAAFLEMSGEALKELALNNVGKVGHNTALSLSRRSRNLVSLDLSWCRNLTDEAMGLIVDRCLSLRVLKLFGCTQITDVFLYGHSNANVEIIGLKLSSLLEHI</sequence>
<dbReference type="Pfam" id="PF13516">
    <property type="entry name" value="LRR_6"/>
    <property type="match status" value="1"/>
</dbReference>
<feature type="compositionally biased region" description="Basic and acidic residues" evidence="1">
    <location>
        <begin position="206"/>
        <end position="216"/>
    </location>
</feature>
<dbReference type="SUPFAM" id="SSF52047">
    <property type="entry name" value="RNI-like"/>
    <property type="match status" value="1"/>
</dbReference>
<dbReference type="AlphaFoldDB" id="A0A6A2Z910"/>
<feature type="compositionally biased region" description="Basic and acidic residues" evidence="1">
    <location>
        <begin position="170"/>
        <end position="192"/>
    </location>
</feature>
<comment type="caution">
    <text evidence="2">The sequence shown here is derived from an EMBL/GenBank/DDBJ whole genome shotgun (WGS) entry which is preliminary data.</text>
</comment>
<dbReference type="PANTHER" id="PTHR13318">
    <property type="entry name" value="PARTNER OF PAIRED, ISOFORM B-RELATED"/>
    <property type="match status" value="1"/>
</dbReference>
<reference evidence="2" key="1">
    <citation type="submission" date="2019-09" db="EMBL/GenBank/DDBJ databases">
        <title>Draft genome information of white flower Hibiscus syriacus.</title>
        <authorList>
            <person name="Kim Y.-M."/>
        </authorList>
    </citation>
    <scope>NUCLEOTIDE SEQUENCE [LARGE SCALE GENOMIC DNA]</scope>
    <source>
        <strain evidence="2">YM2019G1</strain>
    </source>
</reference>
<accession>A0A6A2Z910</accession>
<evidence type="ECO:0000256" key="1">
    <source>
        <dbReference type="SAM" id="MobiDB-lite"/>
    </source>
</evidence>
<dbReference type="GO" id="GO:0031146">
    <property type="term" value="P:SCF-dependent proteasomal ubiquitin-dependent protein catabolic process"/>
    <property type="evidence" value="ECO:0007669"/>
    <property type="project" value="TreeGrafter"/>
</dbReference>
<keyword evidence="3" id="KW-1185">Reference proteome</keyword>
<feature type="compositionally biased region" description="Polar residues" evidence="1">
    <location>
        <begin position="29"/>
        <end position="41"/>
    </location>
</feature>
<feature type="region of interest" description="Disordered" evidence="1">
    <location>
        <begin position="118"/>
        <end position="228"/>
    </location>
</feature>
<gene>
    <name evidence="2" type="ORF">F3Y22_tig00110986pilonHSYRG00048</name>
</gene>
<dbReference type="PANTHER" id="PTHR13318:SF101">
    <property type="entry name" value="F-BOX_LRR PROTEIN"/>
    <property type="match status" value="1"/>
</dbReference>
<dbReference type="Proteomes" id="UP000436088">
    <property type="component" value="Unassembled WGS sequence"/>
</dbReference>
<dbReference type="Gene3D" id="3.80.10.10">
    <property type="entry name" value="Ribonuclease Inhibitor"/>
    <property type="match status" value="2"/>
</dbReference>
<feature type="region of interest" description="Disordered" evidence="1">
    <location>
        <begin position="71"/>
        <end position="100"/>
    </location>
</feature>
<dbReference type="GO" id="GO:0016757">
    <property type="term" value="F:glycosyltransferase activity"/>
    <property type="evidence" value="ECO:0007669"/>
    <property type="project" value="UniProtKB-KW"/>
</dbReference>
<dbReference type="SMART" id="SM00367">
    <property type="entry name" value="LRR_CC"/>
    <property type="match status" value="4"/>
</dbReference>
<dbReference type="InterPro" id="IPR006553">
    <property type="entry name" value="Leu-rich_rpt_Cys-con_subtyp"/>
</dbReference>
<dbReference type="InterPro" id="IPR032675">
    <property type="entry name" value="LRR_dom_sf"/>
</dbReference>
<evidence type="ECO:0000313" key="2">
    <source>
        <dbReference type="EMBL" id="KAE8688461.1"/>
    </source>
</evidence>
<name>A0A6A2Z910_HIBSY</name>
<protein>
    <submittedName>
        <fullName evidence="2">O-fucosyltransferase family protein isoform 1</fullName>
    </submittedName>
</protein>
<feature type="region of interest" description="Disordered" evidence="1">
    <location>
        <begin position="1"/>
        <end position="59"/>
    </location>
</feature>
<evidence type="ECO:0000313" key="3">
    <source>
        <dbReference type="Proteomes" id="UP000436088"/>
    </source>
</evidence>
<dbReference type="EMBL" id="VEPZ02001189">
    <property type="protein sequence ID" value="KAE8688461.1"/>
    <property type="molecule type" value="Genomic_DNA"/>
</dbReference>
<dbReference type="GO" id="GO:0019005">
    <property type="term" value="C:SCF ubiquitin ligase complex"/>
    <property type="evidence" value="ECO:0007669"/>
    <property type="project" value="TreeGrafter"/>
</dbReference>
<feature type="compositionally biased region" description="Basic and acidic residues" evidence="1">
    <location>
        <begin position="145"/>
        <end position="154"/>
    </location>
</feature>
<organism evidence="2 3">
    <name type="scientific">Hibiscus syriacus</name>
    <name type="common">Rose of Sharon</name>
    <dbReference type="NCBI Taxonomy" id="106335"/>
    <lineage>
        <taxon>Eukaryota</taxon>
        <taxon>Viridiplantae</taxon>
        <taxon>Streptophyta</taxon>
        <taxon>Embryophyta</taxon>
        <taxon>Tracheophyta</taxon>
        <taxon>Spermatophyta</taxon>
        <taxon>Magnoliopsida</taxon>
        <taxon>eudicotyledons</taxon>
        <taxon>Gunneridae</taxon>
        <taxon>Pentapetalae</taxon>
        <taxon>rosids</taxon>
        <taxon>malvids</taxon>
        <taxon>Malvales</taxon>
        <taxon>Malvaceae</taxon>
        <taxon>Malvoideae</taxon>
        <taxon>Hibiscus</taxon>
    </lineage>
</organism>
<dbReference type="InterPro" id="IPR001611">
    <property type="entry name" value="Leu-rich_rpt"/>
</dbReference>